<dbReference type="OrthoDB" id="430522at2759"/>
<accession>A0A2H9TLE3</accession>
<name>A0A2H9TLE3_9FUNG</name>
<organism evidence="7 8">
    <name type="scientific">Paramicrosporidium saccamoebae</name>
    <dbReference type="NCBI Taxonomy" id="1246581"/>
    <lineage>
        <taxon>Eukaryota</taxon>
        <taxon>Fungi</taxon>
        <taxon>Fungi incertae sedis</taxon>
        <taxon>Cryptomycota</taxon>
        <taxon>Cryptomycota incertae sedis</taxon>
        <taxon>Paramicrosporidium</taxon>
    </lineage>
</organism>
<dbReference type="GO" id="GO:0031543">
    <property type="term" value="F:peptidyl-proline dioxygenase activity"/>
    <property type="evidence" value="ECO:0007669"/>
    <property type="project" value="TreeGrafter"/>
</dbReference>
<dbReference type="Pfam" id="PF13661">
    <property type="entry name" value="2OG-FeII_Oxy_4"/>
    <property type="match status" value="1"/>
</dbReference>
<dbReference type="Gene3D" id="2.60.120.620">
    <property type="entry name" value="q2cbj1_9rhob like domain"/>
    <property type="match status" value="1"/>
</dbReference>
<dbReference type="EMBL" id="MTSL01000123">
    <property type="protein sequence ID" value="PJF18460.1"/>
    <property type="molecule type" value="Genomic_DNA"/>
</dbReference>
<keyword evidence="4" id="KW-0560">Oxidoreductase</keyword>
<evidence type="ECO:0000256" key="5">
    <source>
        <dbReference type="ARBA" id="ARBA00023004"/>
    </source>
</evidence>
<dbReference type="GO" id="GO:0005737">
    <property type="term" value="C:cytoplasm"/>
    <property type="evidence" value="ECO:0007669"/>
    <property type="project" value="TreeGrafter"/>
</dbReference>
<evidence type="ECO:0000256" key="2">
    <source>
        <dbReference type="ARBA" id="ARBA00022723"/>
    </source>
</evidence>
<keyword evidence="3" id="KW-0223">Dioxygenase</keyword>
<evidence type="ECO:0000313" key="7">
    <source>
        <dbReference type="EMBL" id="PJF18460.1"/>
    </source>
</evidence>
<keyword evidence="5" id="KW-0408">Iron</keyword>
<comment type="cofactor">
    <cofactor evidence="1">
        <name>L-ascorbate</name>
        <dbReference type="ChEBI" id="CHEBI:38290"/>
    </cofactor>
</comment>
<dbReference type="PROSITE" id="PS51471">
    <property type="entry name" value="FE2OG_OXY"/>
    <property type="match status" value="1"/>
</dbReference>
<reference evidence="7 8" key="1">
    <citation type="submission" date="2016-10" db="EMBL/GenBank/DDBJ databases">
        <title>The genome of Paramicrosporidium saccamoebae is the missing link in understanding Cryptomycota and Microsporidia evolution.</title>
        <authorList>
            <person name="Quandt C.A."/>
            <person name="Beaudet D."/>
            <person name="Corsaro D."/>
            <person name="Michel R."/>
            <person name="Corradi N."/>
            <person name="James T."/>
        </authorList>
    </citation>
    <scope>NUCLEOTIDE SEQUENCE [LARGE SCALE GENOMIC DNA]</scope>
    <source>
        <strain evidence="7 8">KSL3</strain>
    </source>
</reference>
<dbReference type="InterPro" id="IPR039558">
    <property type="entry name" value="TPA1/OFD1_N"/>
</dbReference>
<evidence type="ECO:0000313" key="8">
    <source>
        <dbReference type="Proteomes" id="UP000240830"/>
    </source>
</evidence>
<dbReference type="InterPro" id="IPR005123">
    <property type="entry name" value="Oxoglu/Fe-dep_dioxygenase_dom"/>
</dbReference>
<protein>
    <submittedName>
        <fullName evidence="7">2-oxoglutarate and iron-dependent oxygenase domain-containing protein 1</fullName>
    </submittedName>
</protein>
<evidence type="ECO:0000256" key="3">
    <source>
        <dbReference type="ARBA" id="ARBA00022964"/>
    </source>
</evidence>
<evidence type="ECO:0000256" key="4">
    <source>
        <dbReference type="ARBA" id="ARBA00023002"/>
    </source>
</evidence>
<keyword evidence="8" id="KW-1185">Reference proteome</keyword>
<evidence type="ECO:0000256" key="1">
    <source>
        <dbReference type="ARBA" id="ARBA00001961"/>
    </source>
</evidence>
<feature type="domain" description="Fe2OG dioxygenase" evidence="6">
    <location>
        <begin position="134"/>
        <end position="236"/>
    </location>
</feature>
<proteinExistence type="predicted"/>
<dbReference type="PANTHER" id="PTHR12117:SF0">
    <property type="entry name" value="PROLYL 3-HYDROXYLASE OGFOD1"/>
    <property type="match status" value="1"/>
</dbReference>
<keyword evidence="2" id="KW-0479">Metal-binding</keyword>
<gene>
    <name evidence="7" type="ORF">PSACC_01725</name>
</gene>
<evidence type="ECO:0000259" key="6">
    <source>
        <dbReference type="PROSITE" id="PS51471"/>
    </source>
</evidence>
<dbReference type="PANTHER" id="PTHR12117">
    <property type="entry name" value="HISTONE ACETYLTRANSFERASE COMPLEX"/>
    <property type="match status" value="1"/>
</dbReference>
<dbReference type="STRING" id="1246581.A0A2H9TLE3"/>
<comment type="caution">
    <text evidence="7">The sequence shown here is derived from an EMBL/GenBank/DDBJ whole genome shotgun (WGS) entry which is preliminary data.</text>
</comment>
<dbReference type="InterPro" id="IPR051842">
    <property type="entry name" value="uS12_prolyl_hydroxylase"/>
</dbReference>
<dbReference type="Proteomes" id="UP000240830">
    <property type="component" value="Unassembled WGS sequence"/>
</dbReference>
<sequence length="362" mass="41918">MKEFSHRFALHIYDGTDTTVKDYCIYHLMINPYIWEAAPRLEEPFRKRSAYTDKETDAQIVSEVYPVVKLPNFLTDPSVVRKQLSTFTYRQKETDLYRFSQTGDLNGVLGELREALLGFIPTVEKIVGRALHRTNMDLSSQCYGQDEYLLGHDDRLDSRRVAFVLYLMDEWTAMDGGALQFVPTDWRTAPTNVAIQSIVPAPNLLVFFEVSKSSHHQVAQVLGTRKRLSVAGWFHDAETPTLSVPSNEIGADLLMEMSTYATFRNPDTVHITTKHESFHYFQESSEPRWMRQLMAMENNLEWPSRPVMKQYRRNDYRQPGPDMPRIFVFVRDCNEHKAGTLLYTTRDLTIPLNTETVIVEIC</sequence>
<dbReference type="SMART" id="SM00702">
    <property type="entry name" value="P4Hc"/>
    <property type="match status" value="1"/>
</dbReference>
<dbReference type="GO" id="GO:0006449">
    <property type="term" value="P:regulation of translational termination"/>
    <property type="evidence" value="ECO:0007669"/>
    <property type="project" value="TreeGrafter"/>
</dbReference>
<dbReference type="AlphaFoldDB" id="A0A2H9TLE3"/>
<dbReference type="InterPro" id="IPR006620">
    <property type="entry name" value="Pro_4_hyd_alph"/>
</dbReference>
<dbReference type="GO" id="GO:0005506">
    <property type="term" value="F:iron ion binding"/>
    <property type="evidence" value="ECO:0007669"/>
    <property type="project" value="InterPro"/>
</dbReference>
<dbReference type="GO" id="GO:0031418">
    <property type="term" value="F:L-ascorbic acid binding"/>
    <property type="evidence" value="ECO:0007669"/>
    <property type="project" value="InterPro"/>
</dbReference>